<comment type="caution">
    <text evidence="1">The sequence shown here is derived from an EMBL/GenBank/DDBJ whole genome shotgun (WGS) entry which is preliminary data.</text>
</comment>
<dbReference type="AlphaFoldDB" id="A0A1E3LTR4"/>
<evidence type="ECO:0008006" key="3">
    <source>
        <dbReference type="Google" id="ProtNLM"/>
    </source>
</evidence>
<evidence type="ECO:0000313" key="1">
    <source>
        <dbReference type="EMBL" id="ODP36575.1"/>
    </source>
</evidence>
<dbReference type="Gene3D" id="3.30.420.310">
    <property type="entry name" value="2-keto-3-deoxy-galactonokinase, C-terminal domain"/>
    <property type="match status" value="1"/>
</dbReference>
<dbReference type="InterPro" id="IPR042257">
    <property type="entry name" value="DGOK_C"/>
</dbReference>
<accession>A0A1E3LTR4</accession>
<dbReference type="GO" id="GO:0008671">
    <property type="term" value="F:2-dehydro-3-deoxygalactonokinase activity"/>
    <property type="evidence" value="ECO:0007669"/>
    <property type="project" value="InterPro"/>
</dbReference>
<dbReference type="Proteomes" id="UP000094487">
    <property type="component" value="Unassembled WGS sequence"/>
</dbReference>
<evidence type="ECO:0000313" key="2">
    <source>
        <dbReference type="Proteomes" id="UP000094487"/>
    </source>
</evidence>
<dbReference type="Pfam" id="PF05035">
    <property type="entry name" value="DGOK"/>
    <property type="match status" value="1"/>
</dbReference>
<dbReference type="EMBL" id="MDDS01000057">
    <property type="protein sequence ID" value="ODP36575.1"/>
    <property type="molecule type" value="Genomic_DNA"/>
</dbReference>
<name>A0A1E3LTR4_9SPHN</name>
<sequence length="278" mass="30091">MIDEAGNTIARQEHAIRMADLDRAGMSDWLARICADISGQRDANEPVWLAGMIGSPLGWAEAGRVSCPATPEDLRRRLQHHQVGDIPVVIVPGLACLSRFGDRDMLRGEEVGALGALELHPGQRILLLSAPGMHGKWIELGKDAIQSFHTAMTVELATIISEHSILASHLEKPPADDETFRDAVVRGMEGGGLARLIFSVRAAILAGRIAPAQAASQLWGLLIGAEIRELNTEDHDCVLLSGSHPIVELYCSALSLRGVRAILLDRDSAAWGFMRLRV</sequence>
<proteinExistence type="predicted"/>
<reference evidence="1 2" key="1">
    <citation type="submission" date="2016-08" db="EMBL/GenBank/DDBJ databases">
        <title>Draft genome of the agarase producing Sphingomonas sp. MCT13.</title>
        <authorList>
            <person name="D'Andrea M.M."/>
            <person name="Rossolini G.M."/>
            <person name="Thaller M.C."/>
        </authorList>
    </citation>
    <scope>NUCLEOTIDE SEQUENCE [LARGE SCALE GENOMIC DNA]</scope>
    <source>
        <strain evidence="1 2">MCT13</strain>
    </source>
</reference>
<gene>
    <name evidence="1" type="ORF">BFL28_04460</name>
</gene>
<keyword evidence="2" id="KW-1185">Reference proteome</keyword>
<protein>
    <recommendedName>
        <fullName evidence="3">2-dehydro-3-deoxygalactonokinase</fullName>
    </recommendedName>
</protein>
<dbReference type="STRING" id="1888892.BFL28_04460"/>
<dbReference type="InterPro" id="IPR042258">
    <property type="entry name" value="DGOK_N"/>
</dbReference>
<dbReference type="InterPro" id="IPR007729">
    <property type="entry name" value="DGOK"/>
</dbReference>
<dbReference type="Gene3D" id="3.30.420.300">
    <property type="entry name" value="2-keto-3-deoxy-galactonokinase, substrate binding domain"/>
    <property type="match status" value="1"/>
</dbReference>
<dbReference type="GO" id="GO:0034194">
    <property type="term" value="P:D-galactonate catabolic process"/>
    <property type="evidence" value="ECO:0007669"/>
    <property type="project" value="InterPro"/>
</dbReference>
<organism evidence="1 2">
    <name type="scientific">Sphingomonas turrisvirgatae</name>
    <dbReference type="NCBI Taxonomy" id="1888892"/>
    <lineage>
        <taxon>Bacteria</taxon>
        <taxon>Pseudomonadati</taxon>
        <taxon>Pseudomonadota</taxon>
        <taxon>Alphaproteobacteria</taxon>
        <taxon>Sphingomonadales</taxon>
        <taxon>Sphingomonadaceae</taxon>
        <taxon>Sphingomonas</taxon>
    </lineage>
</organism>